<dbReference type="PANTHER" id="PTHR12993">
    <property type="entry name" value="N-ACETYLGLUCOSAMINYL-PHOSPHATIDYLINOSITOL DE-N-ACETYLASE-RELATED"/>
    <property type="match status" value="1"/>
</dbReference>
<name>A0A7V3ZWE7_UNCW3</name>
<evidence type="ECO:0000313" key="1">
    <source>
        <dbReference type="EMBL" id="HGK64175.1"/>
    </source>
</evidence>
<organism evidence="1">
    <name type="scientific">candidate division WOR-3 bacterium</name>
    <dbReference type="NCBI Taxonomy" id="2052148"/>
    <lineage>
        <taxon>Bacteria</taxon>
        <taxon>Bacteria division WOR-3</taxon>
    </lineage>
</organism>
<dbReference type="EMBL" id="DTDR01000151">
    <property type="protein sequence ID" value="HGK64175.1"/>
    <property type="molecule type" value="Genomic_DNA"/>
</dbReference>
<gene>
    <name evidence="1" type="ORF">ENU74_06270</name>
</gene>
<protein>
    <submittedName>
        <fullName evidence="1">PIG-L family deacetylase</fullName>
    </submittedName>
</protein>
<reference evidence="1" key="1">
    <citation type="journal article" date="2020" name="mSystems">
        <title>Genome- and Community-Level Interaction Insights into Carbon Utilization and Element Cycling Functions of Hydrothermarchaeota in Hydrothermal Sediment.</title>
        <authorList>
            <person name="Zhou Z."/>
            <person name="Liu Y."/>
            <person name="Xu W."/>
            <person name="Pan J."/>
            <person name="Luo Z.H."/>
            <person name="Li M."/>
        </authorList>
    </citation>
    <scope>NUCLEOTIDE SEQUENCE [LARGE SCALE GENOMIC DNA]</scope>
    <source>
        <strain evidence="1">SpSt-697</strain>
    </source>
</reference>
<dbReference type="PANTHER" id="PTHR12993:SF30">
    <property type="entry name" value="N-ACETYL-ALPHA-D-GLUCOSAMINYL L-MALATE DEACETYLASE 1"/>
    <property type="match status" value="1"/>
</dbReference>
<dbReference type="InterPro" id="IPR003737">
    <property type="entry name" value="GlcNAc_PI_deacetylase-related"/>
</dbReference>
<dbReference type="InterPro" id="IPR024078">
    <property type="entry name" value="LmbE-like_dom_sf"/>
</dbReference>
<dbReference type="Pfam" id="PF02585">
    <property type="entry name" value="PIG-L"/>
    <property type="match status" value="1"/>
</dbReference>
<dbReference type="AlphaFoldDB" id="A0A7V3ZWE7"/>
<comment type="caution">
    <text evidence="1">The sequence shown here is derived from an EMBL/GenBank/DDBJ whole genome shotgun (WGS) entry which is preliminary data.</text>
</comment>
<proteinExistence type="predicted"/>
<dbReference type="Gene3D" id="3.40.50.10320">
    <property type="entry name" value="LmbE-like"/>
    <property type="match status" value="1"/>
</dbReference>
<dbReference type="SUPFAM" id="SSF102588">
    <property type="entry name" value="LmbE-like"/>
    <property type="match status" value="1"/>
</dbReference>
<dbReference type="GO" id="GO:0016811">
    <property type="term" value="F:hydrolase activity, acting on carbon-nitrogen (but not peptide) bonds, in linear amides"/>
    <property type="evidence" value="ECO:0007669"/>
    <property type="project" value="TreeGrafter"/>
</dbReference>
<sequence>MEKDKILIVVAHPDDEILGMGGTIAKYSQKKDFYLLILTDGVSARDKKLLKKQETNAKKANSFLGVKDVYFLRFLDERLDTYPLLTIIQKIEKIIKALQPREVYTHFPYDVNQDHRRTYEAVAVACRPLSSSSIKRIFTFEIPGSTEWYHWNKFIPNYYEVLTKKEIDLKINAFKFYEKEVKKFPHPRSEEGIIIKAKMRGSEIGVSFAEGFYLIKAIVDY</sequence>
<accession>A0A7V3ZWE7</accession>